<gene>
    <name evidence="9" type="ORF">HDU87_003579</name>
</gene>
<reference evidence="9" key="1">
    <citation type="submission" date="2020-05" db="EMBL/GenBank/DDBJ databases">
        <title>Phylogenomic resolution of chytrid fungi.</title>
        <authorList>
            <person name="Stajich J.E."/>
            <person name="Amses K."/>
            <person name="Simmons R."/>
            <person name="Seto K."/>
            <person name="Myers J."/>
            <person name="Bonds A."/>
            <person name="Quandt C.A."/>
            <person name="Barry K."/>
            <person name="Liu P."/>
            <person name="Grigoriev I."/>
            <person name="Longcore J.E."/>
            <person name="James T.Y."/>
        </authorList>
    </citation>
    <scope>NUCLEOTIDE SEQUENCE</scope>
    <source>
        <strain evidence="9">JEL0379</strain>
    </source>
</reference>
<dbReference type="EMBL" id="JADGJQ010000026">
    <property type="protein sequence ID" value="KAJ3178505.1"/>
    <property type="molecule type" value="Genomic_DNA"/>
</dbReference>
<keyword evidence="7" id="KW-0137">Centromere</keyword>
<proteinExistence type="inferred from homology"/>
<evidence type="ECO:0000313" key="10">
    <source>
        <dbReference type="Proteomes" id="UP001212152"/>
    </source>
</evidence>
<evidence type="ECO:0000313" key="9">
    <source>
        <dbReference type="EMBL" id="KAJ3178505.1"/>
    </source>
</evidence>
<sequence length="552" mass="58868">MLAAWVSQETDESDCQPVPTIDELIAESRMHASAPLDDSNGSAVDLPPLVAQIRAKYDILAESMFQTSSETAMSSITLEATWATTIAGSDTSGARQTSMRLLSPPQPSAHVALRVRCVAGRCDVENQLPTAALRAELETLTAWDRMRCGDDGAWGQDGGEGAEFGRAATESRMSPHVVDLWLNEIKEEGFVLASSTTDRAGSGGDASGTFDLDTANALPVRADLDFAERFWRFAQENSSNRSDLSVILNGVIEELETGKLRPMLVRMQTAPDFDDQKEAISRTFDYWLEQPLELMVEIGIWKLKRDYCFHLVGGDVATWEQLDGFVDATLPLELQVARLGRLHRVLELWALVKSNVLRMPRAALRALVQAALAHYTTPLPIEDGTGDEDAVDDDAAAPRSAVFGNTDGDDDSVVVFRVPMPRFSAAAGATVDAGGGAGGAAVEMVAGFEPATWGIRLSPAASAHSASIASTPSSQTLTSAYIVAFDRADSLFGQPRGAFADNDGKDKNESGNSGGGADYDDLEALTDRLLAAGSGAGSSNRWRMVCGSVSAA</sequence>
<evidence type="ECO:0000256" key="5">
    <source>
        <dbReference type="ARBA" id="ARBA00022776"/>
    </source>
</evidence>
<comment type="subcellular location">
    <subcellularLocation>
        <location evidence="1">Chromosome</location>
        <location evidence="1">Centromere</location>
    </subcellularLocation>
</comment>
<evidence type="ECO:0000256" key="7">
    <source>
        <dbReference type="ARBA" id="ARBA00023328"/>
    </source>
</evidence>
<protein>
    <submittedName>
        <fullName evidence="9">Uncharacterized protein</fullName>
    </submittedName>
</protein>
<evidence type="ECO:0000256" key="6">
    <source>
        <dbReference type="ARBA" id="ARBA00023306"/>
    </source>
</evidence>
<keyword evidence="3" id="KW-0158">Chromosome</keyword>
<dbReference type="Gene3D" id="1.10.287.1880">
    <property type="match status" value="1"/>
</dbReference>
<dbReference type="Gene3D" id="1.20.58.730">
    <property type="match status" value="1"/>
</dbReference>
<accession>A0AAD5XN25</accession>
<evidence type="ECO:0000256" key="2">
    <source>
        <dbReference type="ARBA" id="ARBA00009062"/>
    </source>
</evidence>
<evidence type="ECO:0000256" key="1">
    <source>
        <dbReference type="ARBA" id="ARBA00004584"/>
    </source>
</evidence>
<evidence type="ECO:0000256" key="4">
    <source>
        <dbReference type="ARBA" id="ARBA00022618"/>
    </source>
</evidence>
<evidence type="ECO:0000256" key="3">
    <source>
        <dbReference type="ARBA" id="ARBA00022454"/>
    </source>
</evidence>
<dbReference type="InterPro" id="IPR018630">
    <property type="entry name" value="Zwilch"/>
</dbReference>
<dbReference type="Proteomes" id="UP001212152">
    <property type="component" value="Unassembled WGS sequence"/>
</dbReference>
<dbReference type="PANTHER" id="PTHR15995">
    <property type="entry name" value="PROTEIN ZWILCH HOMOLOG"/>
    <property type="match status" value="1"/>
</dbReference>
<comment type="similarity">
    <text evidence="2">Belongs to the ZWILCH family.</text>
</comment>
<dbReference type="GO" id="GO:0034501">
    <property type="term" value="P:protein localization to kinetochore"/>
    <property type="evidence" value="ECO:0007669"/>
    <property type="project" value="TreeGrafter"/>
</dbReference>
<keyword evidence="5" id="KW-0498">Mitosis</keyword>
<dbReference type="GO" id="GO:1990423">
    <property type="term" value="C:RZZ complex"/>
    <property type="evidence" value="ECO:0007669"/>
    <property type="project" value="InterPro"/>
</dbReference>
<dbReference type="GO" id="GO:0007094">
    <property type="term" value="P:mitotic spindle assembly checkpoint signaling"/>
    <property type="evidence" value="ECO:0007669"/>
    <property type="project" value="TreeGrafter"/>
</dbReference>
<organism evidence="9 10">
    <name type="scientific">Geranomyces variabilis</name>
    <dbReference type="NCBI Taxonomy" id="109894"/>
    <lineage>
        <taxon>Eukaryota</taxon>
        <taxon>Fungi</taxon>
        <taxon>Fungi incertae sedis</taxon>
        <taxon>Chytridiomycota</taxon>
        <taxon>Chytridiomycota incertae sedis</taxon>
        <taxon>Chytridiomycetes</taxon>
        <taxon>Spizellomycetales</taxon>
        <taxon>Powellomycetaceae</taxon>
        <taxon>Geranomyces</taxon>
    </lineage>
</organism>
<dbReference type="AlphaFoldDB" id="A0AAD5XN25"/>
<feature type="region of interest" description="Disordered" evidence="8">
    <location>
        <begin position="496"/>
        <end position="518"/>
    </location>
</feature>
<keyword evidence="4" id="KW-0132">Cell division</keyword>
<keyword evidence="6" id="KW-0131">Cell cycle</keyword>
<dbReference type="PANTHER" id="PTHR15995:SF1">
    <property type="entry name" value="PROTEIN ZWILCH HOMOLOG"/>
    <property type="match status" value="1"/>
</dbReference>
<name>A0AAD5XN25_9FUNG</name>
<keyword evidence="10" id="KW-1185">Reference proteome</keyword>
<comment type="caution">
    <text evidence="9">The sequence shown here is derived from an EMBL/GenBank/DDBJ whole genome shotgun (WGS) entry which is preliminary data.</text>
</comment>
<evidence type="ECO:0000256" key="8">
    <source>
        <dbReference type="SAM" id="MobiDB-lite"/>
    </source>
</evidence>
<dbReference type="GO" id="GO:0051301">
    <property type="term" value="P:cell division"/>
    <property type="evidence" value="ECO:0007669"/>
    <property type="project" value="UniProtKB-KW"/>
</dbReference>
<dbReference type="Pfam" id="PF09817">
    <property type="entry name" value="Zwilch"/>
    <property type="match status" value="1"/>
</dbReference>